<dbReference type="Pfam" id="PF00083">
    <property type="entry name" value="Sugar_tr"/>
    <property type="match status" value="1"/>
</dbReference>
<dbReference type="PANTHER" id="PTHR48022:SF2">
    <property type="entry name" value="PLASTIDIC GLUCOSE TRANSPORTER 4"/>
    <property type="match status" value="1"/>
</dbReference>
<dbReference type="SUPFAM" id="SSF103473">
    <property type="entry name" value="MFS general substrate transporter"/>
    <property type="match status" value="1"/>
</dbReference>
<keyword evidence="2 6" id="KW-0812">Transmembrane</keyword>
<evidence type="ECO:0000256" key="3">
    <source>
        <dbReference type="ARBA" id="ARBA00022989"/>
    </source>
</evidence>
<evidence type="ECO:0008006" key="8">
    <source>
        <dbReference type="Google" id="ProtNLM"/>
    </source>
</evidence>
<dbReference type="AlphaFoldDB" id="A0A7S3ETE0"/>
<evidence type="ECO:0000256" key="6">
    <source>
        <dbReference type="SAM" id="Phobius"/>
    </source>
</evidence>
<dbReference type="InterPro" id="IPR005828">
    <property type="entry name" value="MFS_sugar_transport-like"/>
</dbReference>
<dbReference type="EMBL" id="HBHX01008962">
    <property type="protein sequence ID" value="CAE0104320.1"/>
    <property type="molecule type" value="Transcribed_RNA"/>
</dbReference>
<feature type="compositionally biased region" description="Low complexity" evidence="5">
    <location>
        <begin position="200"/>
        <end position="210"/>
    </location>
</feature>
<dbReference type="Gene3D" id="1.20.1250.20">
    <property type="entry name" value="MFS general substrate transporter like domains"/>
    <property type="match status" value="1"/>
</dbReference>
<evidence type="ECO:0000256" key="5">
    <source>
        <dbReference type="SAM" id="MobiDB-lite"/>
    </source>
</evidence>
<dbReference type="GO" id="GO:0005351">
    <property type="term" value="F:carbohydrate:proton symporter activity"/>
    <property type="evidence" value="ECO:0007669"/>
    <property type="project" value="TreeGrafter"/>
</dbReference>
<dbReference type="GO" id="GO:0016020">
    <property type="term" value="C:membrane"/>
    <property type="evidence" value="ECO:0007669"/>
    <property type="project" value="UniProtKB-SubCell"/>
</dbReference>
<organism evidence="7">
    <name type="scientific">Haptolina ericina</name>
    <dbReference type="NCBI Taxonomy" id="156174"/>
    <lineage>
        <taxon>Eukaryota</taxon>
        <taxon>Haptista</taxon>
        <taxon>Haptophyta</taxon>
        <taxon>Prymnesiophyceae</taxon>
        <taxon>Prymnesiales</taxon>
        <taxon>Prymnesiaceae</taxon>
        <taxon>Haptolina</taxon>
    </lineage>
</organism>
<proteinExistence type="predicted"/>
<feature type="compositionally biased region" description="Gly residues" evidence="5">
    <location>
        <begin position="228"/>
        <end position="238"/>
    </location>
</feature>
<dbReference type="InterPro" id="IPR036259">
    <property type="entry name" value="MFS_trans_sf"/>
</dbReference>
<accession>A0A7S3ETE0</accession>
<protein>
    <recommendedName>
        <fullName evidence="8">Major facilitator superfamily (MFS) profile domain-containing protein</fullName>
    </recommendedName>
</protein>
<dbReference type="InterPro" id="IPR050360">
    <property type="entry name" value="MFS_Sugar_Transporters"/>
</dbReference>
<evidence type="ECO:0000256" key="4">
    <source>
        <dbReference type="ARBA" id="ARBA00023136"/>
    </source>
</evidence>
<name>A0A7S3ETE0_9EUKA</name>
<dbReference type="PANTHER" id="PTHR48022">
    <property type="entry name" value="PLASTIDIC GLUCOSE TRANSPORTER 4"/>
    <property type="match status" value="1"/>
</dbReference>
<keyword evidence="4 6" id="KW-0472">Membrane</keyword>
<feature type="transmembrane region" description="Helical" evidence="6">
    <location>
        <begin position="113"/>
        <end position="133"/>
    </location>
</feature>
<evidence type="ECO:0000256" key="2">
    <source>
        <dbReference type="ARBA" id="ARBA00022692"/>
    </source>
</evidence>
<sequence>MLRNAAAALAGAAWAYPNRQHSNLRCGADPGADPGANPGANPGADSSADSNAGPWCGTWCGSPRISGWGPIAWVYCSEMYPTRFRAKANGLTTMANWLGNFFIGLLSPVLIDAIGYGAFFVYGGFCLACLYMATWLTETRGKTLEEITAVLEGRFGPRVHRQTTSEIVREIELDAMGSRSVLGPPAGSADGVELAGGQAGREAQAQAQPREAPECEASPAEGDKVGVQLGGGKVGGGKVGEDKVGENKVGQARSARNGRSDTPAAVILTTGGGAAGSRPVEAAAV</sequence>
<gene>
    <name evidence="7" type="ORF">HERI1096_LOCUS4978</name>
</gene>
<evidence type="ECO:0000256" key="1">
    <source>
        <dbReference type="ARBA" id="ARBA00004141"/>
    </source>
</evidence>
<evidence type="ECO:0000313" key="7">
    <source>
        <dbReference type="EMBL" id="CAE0104320.1"/>
    </source>
</evidence>
<reference evidence="7" key="1">
    <citation type="submission" date="2021-01" db="EMBL/GenBank/DDBJ databases">
        <authorList>
            <person name="Corre E."/>
            <person name="Pelletier E."/>
            <person name="Niang G."/>
            <person name="Scheremetjew M."/>
            <person name="Finn R."/>
            <person name="Kale V."/>
            <person name="Holt S."/>
            <person name="Cochrane G."/>
            <person name="Meng A."/>
            <person name="Brown T."/>
            <person name="Cohen L."/>
        </authorList>
    </citation>
    <scope>NUCLEOTIDE SEQUENCE</scope>
    <source>
        <strain evidence="7">CCMP281</strain>
    </source>
</reference>
<keyword evidence="3 6" id="KW-1133">Transmembrane helix</keyword>
<comment type="subcellular location">
    <subcellularLocation>
        <location evidence="1">Membrane</location>
        <topology evidence="1">Multi-pass membrane protein</topology>
    </subcellularLocation>
</comment>
<feature type="transmembrane region" description="Helical" evidence="6">
    <location>
        <begin position="88"/>
        <end position="107"/>
    </location>
</feature>
<feature type="region of interest" description="Disordered" evidence="5">
    <location>
        <begin position="27"/>
        <end position="49"/>
    </location>
</feature>
<feature type="region of interest" description="Disordered" evidence="5">
    <location>
        <begin position="179"/>
        <end position="285"/>
    </location>
</feature>